<feature type="transmembrane region" description="Helical" evidence="7">
    <location>
        <begin position="37"/>
        <end position="57"/>
    </location>
</feature>
<feature type="domain" description="MARVEL" evidence="8">
    <location>
        <begin position="27"/>
        <end position="151"/>
    </location>
</feature>
<organism evidence="9 10">
    <name type="scientific">Anopheles culicifacies</name>
    <dbReference type="NCBI Taxonomy" id="139723"/>
    <lineage>
        <taxon>Eukaryota</taxon>
        <taxon>Metazoa</taxon>
        <taxon>Ecdysozoa</taxon>
        <taxon>Arthropoda</taxon>
        <taxon>Hexapoda</taxon>
        <taxon>Insecta</taxon>
        <taxon>Pterygota</taxon>
        <taxon>Neoptera</taxon>
        <taxon>Endopterygota</taxon>
        <taxon>Diptera</taxon>
        <taxon>Nematocera</taxon>
        <taxon>Culicoidea</taxon>
        <taxon>Culicidae</taxon>
        <taxon>Anophelinae</taxon>
        <taxon>Anopheles</taxon>
        <taxon>culicifacies species complex</taxon>
    </lineage>
</organism>
<name>A0A182M1Q6_9DIPT</name>
<evidence type="ECO:0000256" key="3">
    <source>
        <dbReference type="ARBA" id="ARBA00022989"/>
    </source>
</evidence>
<dbReference type="Pfam" id="PF14688">
    <property type="entry name" value="DUF4461"/>
    <property type="match status" value="1"/>
</dbReference>
<reference evidence="9" key="2">
    <citation type="submission" date="2020-05" db="UniProtKB">
        <authorList>
            <consortium name="EnsemblMetazoa"/>
        </authorList>
    </citation>
    <scope>IDENTIFICATION</scope>
    <source>
        <strain evidence="9">A-37</strain>
    </source>
</reference>
<dbReference type="InterPro" id="IPR028031">
    <property type="entry name" value="DUF4460"/>
</dbReference>
<dbReference type="GO" id="GO:0005739">
    <property type="term" value="C:mitochondrion"/>
    <property type="evidence" value="ECO:0007669"/>
    <property type="project" value="TreeGrafter"/>
</dbReference>
<dbReference type="InterPro" id="IPR027986">
    <property type="entry name" value="TCAIM"/>
</dbReference>
<reference evidence="10" key="1">
    <citation type="submission" date="2013-09" db="EMBL/GenBank/DDBJ databases">
        <title>The Genome Sequence of Anopheles culicifacies species A.</title>
        <authorList>
            <consortium name="The Broad Institute Genomics Platform"/>
            <person name="Neafsey D.E."/>
            <person name="Besansky N."/>
            <person name="Howell P."/>
            <person name="Walton C."/>
            <person name="Young S.K."/>
            <person name="Zeng Q."/>
            <person name="Gargeya S."/>
            <person name="Fitzgerald M."/>
            <person name="Haas B."/>
            <person name="Abouelleil A."/>
            <person name="Allen A.W."/>
            <person name="Alvarado L."/>
            <person name="Arachchi H.M."/>
            <person name="Berlin A.M."/>
            <person name="Chapman S.B."/>
            <person name="Gainer-Dewar J."/>
            <person name="Goldberg J."/>
            <person name="Griggs A."/>
            <person name="Gujja S."/>
            <person name="Hansen M."/>
            <person name="Howarth C."/>
            <person name="Imamovic A."/>
            <person name="Ireland A."/>
            <person name="Larimer J."/>
            <person name="McCowan C."/>
            <person name="Murphy C."/>
            <person name="Pearson M."/>
            <person name="Poon T.W."/>
            <person name="Priest M."/>
            <person name="Roberts A."/>
            <person name="Saif S."/>
            <person name="Shea T."/>
            <person name="Sisk P."/>
            <person name="Sykes S."/>
            <person name="Wortman J."/>
            <person name="Nusbaum C."/>
            <person name="Birren B."/>
        </authorList>
    </citation>
    <scope>NUCLEOTIDE SEQUENCE [LARGE SCALE GENOMIC DNA]</scope>
    <source>
        <strain evidence="10">A-37</strain>
    </source>
</reference>
<dbReference type="GO" id="GO:0016020">
    <property type="term" value="C:membrane"/>
    <property type="evidence" value="ECO:0007669"/>
    <property type="project" value="UniProtKB-SubCell"/>
</dbReference>
<accession>A0A182M1Q6</accession>
<feature type="coiled-coil region" evidence="6">
    <location>
        <begin position="412"/>
        <end position="439"/>
    </location>
</feature>
<keyword evidence="4 5" id="KW-0472">Membrane</keyword>
<dbReference type="Pfam" id="PF14687">
    <property type="entry name" value="DUF4460"/>
    <property type="match status" value="1"/>
</dbReference>
<evidence type="ECO:0000256" key="5">
    <source>
        <dbReference type="PROSITE-ProRule" id="PRU00581"/>
    </source>
</evidence>
<evidence type="ECO:0000256" key="2">
    <source>
        <dbReference type="ARBA" id="ARBA00022692"/>
    </source>
</evidence>
<evidence type="ECO:0000259" key="8">
    <source>
        <dbReference type="PROSITE" id="PS51225"/>
    </source>
</evidence>
<proteinExistence type="predicted"/>
<protein>
    <recommendedName>
        <fullName evidence="8">MARVEL domain-containing protein</fullName>
    </recommendedName>
</protein>
<dbReference type="EMBL" id="AXCM01006387">
    <property type="status" value="NOT_ANNOTATED_CDS"/>
    <property type="molecule type" value="Genomic_DNA"/>
</dbReference>
<evidence type="ECO:0000256" key="6">
    <source>
        <dbReference type="SAM" id="Coils"/>
    </source>
</evidence>
<dbReference type="Proteomes" id="UP000075883">
    <property type="component" value="Unassembled WGS sequence"/>
</dbReference>
<evidence type="ECO:0000256" key="7">
    <source>
        <dbReference type="SAM" id="Phobius"/>
    </source>
</evidence>
<evidence type="ECO:0000256" key="1">
    <source>
        <dbReference type="ARBA" id="ARBA00004141"/>
    </source>
</evidence>
<dbReference type="InterPro" id="IPR027989">
    <property type="entry name" value="DUF4461"/>
</dbReference>
<feature type="transmembrane region" description="Helical" evidence="7">
    <location>
        <begin position="63"/>
        <end position="86"/>
    </location>
</feature>
<dbReference type="VEuPathDB" id="VectorBase:ACUA007289"/>
<dbReference type="AlphaFoldDB" id="A0A182M1Q6"/>
<keyword evidence="2 5" id="KW-0812">Transmembrane</keyword>
<dbReference type="PANTHER" id="PTHR31596">
    <property type="entry name" value="T-CELL ACTIVATION INHIBITOR, MITOCHONDRIAL"/>
    <property type="match status" value="1"/>
</dbReference>
<evidence type="ECO:0000256" key="4">
    <source>
        <dbReference type="ARBA" id="ARBA00023136"/>
    </source>
</evidence>
<dbReference type="InterPro" id="IPR008253">
    <property type="entry name" value="Marvel"/>
</dbReference>
<keyword evidence="10" id="KW-1185">Reference proteome</keyword>
<keyword evidence="3 7" id="KW-1133">Transmembrane helix</keyword>
<evidence type="ECO:0000313" key="10">
    <source>
        <dbReference type="Proteomes" id="UP000075883"/>
    </source>
</evidence>
<dbReference type="EnsemblMetazoa" id="ACUA007289-RA">
    <property type="protein sequence ID" value="ACUA007289-PA"/>
    <property type="gene ID" value="ACUA007289"/>
</dbReference>
<evidence type="ECO:0000313" key="9">
    <source>
        <dbReference type="EnsemblMetazoa" id="ACUA007289-PA"/>
    </source>
</evidence>
<feature type="transmembrane region" description="Helical" evidence="7">
    <location>
        <begin position="98"/>
        <end position="118"/>
    </location>
</feature>
<sequence>MSEFTQTATVTQQQTVVQPYIRYDPEYVRTIPGIVKIACIVLNLIGFICIEFSYFSYRPQGSFFNTVSMLGFWFTGIMFVFYLFHVCEKFHKIPWLKIELYFCAAWAVLYMIASSVAAATSIEAFQAAAFFGYCAMIGYGVDAFLKFKSVRAGEIAQGSRTVHVQQQQQTVSTPSLTVRDTEAIRGDKPFQNAQVQQLSISLVHKGLYPFPSTLLLRRMISSSEVATALRPFYFAVHPDLFGRYPQQRQVNEDSLKLLSAHLESLLSQRRVLPSTPRTLPFYIRASNAPQDRGTFNLVKVPLERTVDTKMVLRRILESCNLSTEYVDKMPATKNSTSNQSASSTSYEEGFQQQYQQSFYYKKRSEHNFGRDEEENEDDSPFEKEFDLFQFRIKKVRENETLKKWIRKHVVTATVRTKAVQELQEEVEKLREDVTKRLGLREIIYDCGWNVEHFRGCLKSLEKLSELHPGALDGLKDRTLVFAAFTGVSLEGHVMLFTGDVQRNWLELIKTIDKHDSYLSKLPAYEYALSQVLRNIRIGRRKFMPKAQAMAYASHLRKITTALLDYLGKSKFPKSWPTDLSQFELVVESEAGPLMVSPTGQLIVPATCPGSLLVDFLSTHLAEALEKQNSYDRQKHIERDLHARCVAQFRLLSLTKDDSVTPDRMIECLEKLLAQGVKDTLELADLNLTITTYYSVLTDGTVCIPWDWKQ</sequence>
<keyword evidence="6" id="KW-0175">Coiled coil</keyword>
<dbReference type="PANTHER" id="PTHR31596:SF1">
    <property type="entry name" value="T-CELL ACTIVATION INHIBITOR, MITOCHONDRIAL"/>
    <property type="match status" value="1"/>
</dbReference>
<dbReference type="PROSITE" id="PS51225">
    <property type="entry name" value="MARVEL"/>
    <property type="match status" value="1"/>
</dbReference>
<comment type="subcellular location">
    <subcellularLocation>
        <location evidence="1">Membrane</location>
        <topology evidence="1">Multi-pass membrane protein</topology>
    </subcellularLocation>
</comment>
<dbReference type="STRING" id="139723.A0A182M1Q6"/>
<dbReference type="Pfam" id="PF01284">
    <property type="entry name" value="MARVEL"/>
    <property type="match status" value="1"/>
</dbReference>